<proteinExistence type="predicted"/>
<evidence type="ECO:0000313" key="3">
    <source>
        <dbReference type="Proteomes" id="UP001066276"/>
    </source>
</evidence>
<keyword evidence="3" id="KW-1185">Reference proteome</keyword>
<evidence type="ECO:0000256" key="1">
    <source>
        <dbReference type="SAM" id="MobiDB-lite"/>
    </source>
</evidence>
<dbReference type="EMBL" id="JANPWB010000009">
    <property type="protein sequence ID" value="KAJ1157961.1"/>
    <property type="molecule type" value="Genomic_DNA"/>
</dbReference>
<name>A0AAV7S200_PLEWA</name>
<dbReference type="AlphaFoldDB" id="A0AAV7S200"/>
<gene>
    <name evidence="2" type="ORF">NDU88_010657</name>
</gene>
<reference evidence="2" key="1">
    <citation type="journal article" date="2022" name="bioRxiv">
        <title>Sequencing and chromosome-scale assembly of the giantPleurodeles waltlgenome.</title>
        <authorList>
            <person name="Brown T."/>
            <person name="Elewa A."/>
            <person name="Iarovenko S."/>
            <person name="Subramanian E."/>
            <person name="Araus A.J."/>
            <person name="Petzold A."/>
            <person name="Susuki M."/>
            <person name="Suzuki K.-i.T."/>
            <person name="Hayashi T."/>
            <person name="Toyoda A."/>
            <person name="Oliveira C."/>
            <person name="Osipova E."/>
            <person name="Leigh N.D."/>
            <person name="Simon A."/>
            <person name="Yun M.H."/>
        </authorList>
    </citation>
    <scope>NUCLEOTIDE SEQUENCE</scope>
    <source>
        <strain evidence="2">20211129_DDA</strain>
        <tissue evidence="2">Liver</tissue>
    </source>
</reference>
<protein>
    <submittedName>
        <fullName evidence="2">Uncharacterized protein</fullName>
    </submittedName>
</protein>
<accession>A0AAV7S200</accession>
<feature type="compositionally biased region" description="Pro residues" evidence="1">
    <location>
        <begin position="1"/>
        <end position="11"/>
    </location>
</feature>
<evidence type="ECO:0000313" key="2">
    <source>
        <dbReference type="EMBL" id="KAJ1157961.1"/>
    </source>
</evidence>
<dbReference type="Proteomes" id="UP001066276">
    <property type="component" value="Chromosome 5"/>
</dbReference>
<comment type="caution">
    <text evidence="2">The sequence shown here is derived from an EMBL/GenBank/DDBJ whole genome shotgun (WGS) entry which is preliminary data.</text>
</comment>
<organism evidence="2 3">
    <name type="scientific">Pleurodeles waltl</name>
    <name type="common">Iberian ribbed newt</name>
    <dbReference type="NCBI Taxonomy" id="8319"/>
    <lineage>
        <taxon>Eukaryota</taxon>
        <taxon>Metazoa</taxon>
        <taxon>Chordata</taxon>
        <taxon>Craniata</taxon>
        <taxon>Vertebrata</taxon>
        <taxon>Euteleostomi</taxon>
        <taxon>Amphibia</taxon>
        <taxon>Batrachia</taxon>
        <taxon>Caudata</taxon>
        <taxon>Salamandroidea</taxon>
        <taxon>Salamandridae</taxon>
        <taxon>Pleurodelinae</taxon>
        <taxon>Pleurodeles</taxon>
    </lineage>
</organism>
<feature type="region of interest" description="Disordered" evidence="1">
    <location>
        <begin position="1"/>
        <end position="26"/>
    </location>
</feature>
<feature type="compositionally biased region" description="Low complexity" evidence="1">
    <location>
        <begin position="12"/>
        <end position="23"/>
    </location>
</feature>
<feature type="region of interest" description="Disordered" evidence="1">
    <location>
        <begin position="64"/>
        <end position="97"/>
    </location>
</feature>
<sequence>MQPSEGRPPAPSAGSSGKATSKSNHQQAVATFQVGPTCMRSWNGVAQQHEQPNNSLFYPLGALSPGPHRPVPQPGAPQAVPHRSCAGAGPRLPRSTVPENTALRTAVHPGASASTATHLMWAHVLPQPLLRRRHPHGPDVAAAHSTSTASSSRLALAGNASVQRCAAGIAVEVPGRSGRLRAVGRQVCRYNWPLLYDAR</sequence>